<dbReference type="AlphaFoldDB" id="A0A9N7Z293"/>
<accession>A0A9N7Z293</accession>
<sequence length="205" mass="23174">MKLMPGSLPVSEQPQVTAITPRSLLLLILLISSRRSPVRSDAGAARDAATAAPLNQALKLLLGDPKEFRGQMGITCHPSEFWVLPGCLLQSHRECLWVLDAVGKRELCFFGGSSRQICQSETCPPRVSDLWLPPHFLGHVVFRSAAVINGCHSMSWGLVKSEQKSWEGKDTWEKCFHPFSVAEPCGKVNAKMERKWRRRWRRWNR</sequence>
<proteinExistence type="predicted"/>
<protein>
    <submittedName>
        <fullName evidence="1">Uncharacterized protein</fullName>
    </submittedName>
</protein>
<evidence type="ECO:0000313" key="1">
    <source>
        <dbReference type="EMBL" id="CAB1453013.1"/>
    </source>
</evidence>
<gene>
    <name evidence="1" type="ORF">PLEPLA_LOCUS40763</name>
</gene>
<reference evidence="1" key="1">
    <citation type="submission" date="2020-03" db="EMBL/GenBank/DDBJ databases">
        <authorList>
            <person name="Weist P."/>
        </authorList>
    </citation>
    <scope>NUCLEOTIDE SEQUENCE</scope>
</reference>
<evidence type="ECO:0000313" key="2">
    <source>
        <dbReference type="Proteomes" id="UP001153269"/>
    </source>
</evidence>
<keyword evidence="2" id="KW-1185">Reference proteome</keyword>
<comment type="caution">
    <text evidence="1">The sequence shown here is derived from an EMBL/GenBank/DDBJ whole genome shotgun (WGS) entry which is preliminary data.</text>
</comment>
<dbReference type="EMBL" id="CADEAL010004153">
    <property type="protein sequence ID" value="CAB1453013.1"/>
    <property type="molecule type" value="Genomic_DNA"/>
</dbReference>
<dbReference type="Proteomes" id="UP001153269">
    <property type="component" value="Unassembled WGS sequence"/>
</dbReference>
<name>A0A9N7Z293_PLEPL</name>
<organism evidence="1 2">
    <name type="scientific">Pleuronectes platessa</name>
    <name type="common">European plaice</name>
    <dbReference type="NCBI Taxonomy" id="8262"/>
    <lineage>
        <taxon>Eukaryota</taxon>
        <taxon>Metazoa</taxon>
        <taxon>Chordata</taxon>
        <taxon>Craniata</taxon>
        <taxon>Vertebrata</taxon>
        <taxon>Euteleostomi</taxon>
        <taxon>Actinopterygii</taxon>
        <taxon>Neopterygii</taxon>
        <taxon>Teleostei</taxon>
        <taxon>Neoteleostei</taxon>
        <taxon>Acanthomorphata</taxon>
        <taxon>Carangaria</taxon>
        <taxon>Pleuronectiformes</taxon>
        <taxon>Pleuronectoidei</taxon>
        <taxon>Pleuronectidae</taxon>
        <taxon>Pleuronectes</taxon>
    </lineage>
</organism>